<evidence type="ECO:0000256" key="2">
    <source>
        <dbReference type="RuleBase" id="RU361163"/>
    </source>
</evidence>
<evidence type="ECO:0000256" key="1">
    <source>
        <dbReference type="ARBA" id="ARBA00005519"/>
    </source>
</evidence>
<dbReference type="AlphaFoldDB" id="A0AAD4GH40"/>
<name>A0AAD4GH40_BOLED</name>
<protein>
    <submittedName>
        <fullName evidence="4">Glycoside hydrolase family 12 protein</fullName>
    </submittedName>
</protein>
<dbReference type="Proteomes" id="UP001194468">
    <property type="component" value="Unassembled WGS sequence"/>
</dbReference>
<gene>
    <name evidence="4" type="ORF">L210DRAFT_3444930</name>
</gene>
<dbReference type="InterPro" id="IPR013319">
    <property type="entry name" value="GH11/12"/>
</dbReference>
<keyword evidence="2 4" id="KW-0378">Hydrolase</keyword>
<evidence type="ECO:0000313" key="4">
    <source>
        <dbReference type="EMBL" id="KAF8443927.1"/>
    </source>
</evidence>
<dbReference type="SUPFAM" id="SSF49899">
    <property type="entry name" value="Concanavalin A-like lectins/glucanases"/>
    <property type="match status" value="1"/>
</dbReference>
<keyword evidence="2" id="KW-0326">Glycosidase</keyword>
<dbReference type="Pfam" id="PF01670">
    <property type="entry name" value="Glyco_hydro_12"/>
    <property type="match status" value="1"/>
</dbReference>
<comment type="similarity">
    <text evidence="1 2">Belongs to the glycosyl hydrolase 12 (cellulase H) family.</text>
</comment>
<comment type="caution">
    <text evidence="4">The sequence shown here is derived from an EMBL/GenBank/DDBJ whole genome shotgun (WGS) entry which is preliminary data.</text>
</comment>
<dbReference type="EMBL" id="WHUW01000007">
    <property type="protein sequence ID" value="KAF8443927.1"/>
    <property type="molecule type" value="Genomic_DNA"/>
</dbReference>
<feature type="chain" id="PRO_5041898929" evidence="3">
    <location>
        <begin position="19"/>
        <end position="255"/>
    </location>
</feature>
<feature type="signal peptide" evidence="3">
    <location>
        <begin position="1"/>
        <end position="18"/>
    </location>
</feature>
<reference evidence="4" key="1">
    <citation type="submission" date="2019-10" db="EMBL/GenBank/DDBJ databases">
        <authorList>
            <consortium name="DOE Joint Genome Institute"/>
            <person name="Kuo A."/>
            <person name="Miyauchi S."/>
            <person name="Kiss E."/>
            <person name="Drula E."/>
            <person name="Kohler A."/>
            <person name="Sanchez-Garcia M."/>
            <person name="Andreopoulos B."/>
            <person name="Barry K.W."/>
            <person name="Bonito G."/>
            <person name="Buee M."/>
            <person name="Carver A."/>
            <person name="Chen C."/>
            <person name="Cichocki N."/>
            <person name="Clum A."/>
            <person name="Culley D."/>
            <person name="Crous P.W."/>
            <person name="Fauchery L."/>
            <person name="Girlanda M."/>
            <person name="Hayes R."/>
            <person name="Keri Z."/>
            <person name="LaButti K."/>
            <person name="Lipzen A."/>
            <person name="Lombard V."/>
            <person name="Magnuson J."/>
            <person name="Maillard F."/>
            <person name="Morin E."/>
            <person name="Murat C."/>
            <person name="Nolan M."/>
            <person name="Ohm R."/>
            <person name="Pangilinan J."/>
            <person name="Pereira M."/>
            <person name="Perotto S."/>
            <person name="Peter M."/>
            <person name="Riley R."/>
            <person name="Sitrit Y."/>
            <person name="Stielow B."/>
            <person name="Szollosi G."/>
            <person name="Zifcakova L."/>
            <person name="Stursova M."/>
            <person name="Spatafora J.W."/>
            <person name="Tedersoo L."/>
            <person name="Vaario L.-M."/>
            <person name="Yamada A."/>
            <person name="Yan M."/>
            <person name="Wang P."/>
            <person name="Xu J."/>
            <person name="Bruns T."/>
            <person name="Baldrian P."/>
            <person name="Vilgalys R."/>
            <person name="Henrissat B."/>
            <person name="Grigoriev I.V."/>
            <person name="Hibbett D."/>
            <person name="Nagy L.G."/>
            <person name="Martin F.M."/>
        </authorList>
    </citation>
    <scope>NUCLEOTIDE SEQUENCE</scope>
    <source>
        <strain evidence="4">BED1</strain>
    </source>
</reference>
<dbReference type="Gene3D" id="2.60.120.180">
    <property type="match status" value="1"/>
</dbReference>
<organism evidence="4 5">
    <name type="scientific">Boletus edulis BED1</name>
    <dbReference type="NCBI Taxonomy" id="1328754"/>
    <lineage>
        <taxon>Eukaryota</taxon>
        <taxon>Fungi</taxon>
        <taxon>Dikarya</taxon>
        <taxon>Basidiomycota</taxon>
        <taxon>Agaricomycotina</taxon>
        <taxon>Agaricomycetes</taxon>
        <taxon>Agaricomycetidae</taxon>
        <taxon>Boletales</taxon>
        <taxon>Boletineae</taxon>
        <taxon>Boletaceae</taxon>
        <taxon>Boletoideae</taxon>
        <taxon>Boletus</taxon>
    </lineage>
</organism>
<keyword evidence="3" id="KW-0732">Signal</keyword>
<proteinExistence type="inferred from homology"/>
<dbReference type="PANTHER" id="PTHR34002:SF9">
    <property type="entry name" value="XYLOGLUCAN-SPECIFIC ENDO-BETA-1,4-GLUCANASE A"/>
    <property type="match status" value="1"/>
</dbReference>
<reference evidence="4" key="2">
    <citation type="journal article" date="2020" name="Nat. Commun.">
        <title>Large-scale genome sequencing of mycorrhizal fungi provides insights into the early evolution of symbiotic traits.</title>
        <authorList>
            <person name="Miyauchi S."/>
            <person name="Kiss E."/>
            <person name="Kuo A."/>
            <person name="Drula E."/>
            <person name="Kohler A."/>
            <person name="Sanchez-Garcia M."/>
            <person name="Morin E."/>
            <person name="Andreopoulos B."/>
            <person name="Barry K.W."/>
            <person name="Bonito G."/>
            <person name="Buee M."/>
            <person name="Carver A."/>
            <person name="Chen C."/>
            <person name="Cichocki N."/>
            <person name="Clum A."/>
            <person name="Culley D."/>
            <person name="Crous P.W."/>
            <person name="Fauchery L."/>
            <person name="Girlanda M."/>
            <person name="Hayes R.D."/>
            <person name="Keri Z."/>
            <person name="LaButti K."/>
            <person name="Lipzen A."/>
            <person name="Lombard V."/>
            <person name="Magnuson J."/>
            <person name="Maillard F."/>
            <person name="Murat C."/>
            <person name="Nolan M."/>
            <person name="Ohm R.A."/>
            <person name="Pangilinan J."/>
            <person name="Pereira M.F."/>
            <person name="Perotto S."/>
            <person name="Peter M."/>
            <person name="Pfister S."/>
            <person name="Riley R."/>
            <person name="Sitrit Y."/>
            <person name="Stielow J.B."/>
            <person name="Szollosi G."/>
            <person name="Zifcakova L."/>
            <person name="Stursova M."/>
            <person name="Spatafora J.W."/>
            <person name="Tedersoo L."/>
            <person name="Vaario L.M."/>
            <person name="Yamada A."/>
            <person name="Yan M."/>
            <person name="Wang P."/>
            <person name="Xu J."/>
            <person name="Bruns T."/>
            <person name="Baldrian P."/>
            <person name="Vilgalys R."/>
            <person name="Dunand C."/>
            <person name="Henrissat B."/>
            <person name="Grigoriev I.V."/>
            <person name="Hibbett D."/>
            <person name="Nagy L.G."/>
            <person name="Martin F.M."/>
        </authorList>
    </citation>
    <scope>NUCLEOTIDE SEQUENCE</scope>
    <source>
        <strain evidence="4">BED1</strain>
    </source>
</reference>
<evidence type="ECO:0000313" key="5">
    <source>
        <dbReference type="Proteomes" id="UP001194468"/>
    </source>
</evidence>
<keyword evidence="5" id="KW-1185">Reference proteome</keyword>
<dbReference type="PANTHER" id="PTHR34002">
    <property type="entry name" value="BLR1656 PROTEIN"/>
    <property type="match status" value="1"/>
</dbReference>
<evidence type="ECO:0000256" key="3">
    <source>
        <dbReference type="SAM" id="SignalP"/>
    </source>
</evidence>
<keyword evidence="2" id="KW-0624">Polysaccharide degradation</keyword>
<keyword evidence="2" id="KW-0119">Carbohydrate metabolism</keyword>
<accession>A0AAD4GH40</accession>
<dbReference type="InterPro" id="IPR002594">
    <property type="entry name" value="GH12"/>
</dbReference>
<dbReference type="InterPro" id="IPR013320">
    <property type="entry name" value="ConA-like_dom_sf"/>
</dbReference>
<sequence>MISISWLTLLLPLTFVSAFPLWHRGNTFCDQWGSVSTGPYTLANDLWNKDSATSGWQCTTLESINGNRVKWFTDWSWTGAPSQVKSFANVQLNEGIHQQLSAITSMPSTWHWSHSGNESVSCDVAFDLFTSYSPDGNDSNEVMIWMANFNAGPISYNYGSDGKSVPIATDIPIAGHTWDLHLGWNGVNTVWSFIPTKGVIRAFKGDIYGFLTYLTGNGHISSSEYLVTAQAGTEAMTGTSTFKTSAYELSINLAD</sequence>
<dbReference type="GO" id="GO:0000272">
    <property type="term" value="P:polysaccharide catabolic process"/>
    <property type="evidence" value="ECO:0007669"/>
    <property type="project" value="UniProtKB-KW"/>
</dbReference>
<dbReference type="GO" id="GO:0008810">
    <property type="term" value="F:cellulase activity"/>
    <property type="evidence" value="ECO:0007669"/>
    <property type="project" value="InterPro"/>
</dbReference>